<keyword evidence="2" id="KW-1185">Reference proteome</keyword>
<name>G6Y3G1_9HYPH</name>
<evidence type="ECO:0000313" key="1">
    <source>
        <dbReference type="EMBL" id="EHH13669.1"/>
    </source>
</evidence>
<accession>G6Y3G1</accession>
<feature type="non-terminal residue" evidence="1">
    <location>
        <position position="31"/>
    </location>
</feature>
<protein>
    <recommendedName>
        <fullName evidence="3">Threonine ammonia-lyase</fullName>
    </recommendedName>
</protein>
<sequence>MASSTLITRERIAAMEPRIRPFVRHTPVLRV</sequence>
<dbReference type="Proteomes" id="UP000002949">
    <property type="component" value="Unassembled WGS sequence"/>
</dbReference>
<reference evidence="1 2" key="1">
    <citation type="journal article" date="2012" name="J. Bacteriol.">
        <title>Draft Genome Sequence of Plant Growth-Promoting Rhizobium Mesorhizobium amorphae, Isolated from Zinc-Lead Mine Tailings.</title>
        <authorList>
            <person name="Hao X."/>
            <person name="Lin Y."/>
            <person name="Johnstone L."/>
            <person name="Baltrus D.A."/>
            <person name="Miller S.J."/>
            <person name="Wei G."/>
            <person name="Rensing C."/>
        </authorList>
    </citation>
    <scope>NUCLEOTIDE SEQUENCE [LARGE SCALE GENOMIC DNA]</scope>
    <source>
        <strain evidence="1 2">CCNWGS0123</strain>
    </source>
</reference>
<organism evidence="1 2">
    <name type="scientific">Mesorhizobium amorphae CCNWGS0123</name>
    <dbReference type="NCBI Taxonomy" id="1082933"/>
    <lineage>
        <taxon>Bacteria</taxon>
        <taxon>Pseudomonadati</taxon>
        <taxon>Pseudomonadota</taxon>
        <taxon>Alphaproteobacteria</taxon>
        <taxon>Hyphomicrobiales</taxon>
        <taxon>Phyllobacteriaceae</taxon>
        <taxon>Mesorhizobium</taxon>
    </lineage>
</organism>
<dbReference type="EMBL" id="AGSN01000029">
    <property type="protein sequence ID" value="EHH13669.1"/>
    <property type="molecule type" value="Genomic_DNA"/>
</dbReference>
<dbReference type="AlphaFoldDB" id="G6Y3G1"/>
<proteinExistence type="predicted"/>
<evidence type="ECO:0000313" key="2">
    <source>
        <dbReference type="Proteomes" id="UP000002949"/>
    </source>
</evidence>
<evidence type="ECO:0008006" key="3">
    <source>
        <dbReference type="Google" id="ProtNLM"/>
    </source>
</evidence>
<gene>
    <name evidence="1" type="ORF">MEA186_02287</name>
</gene>